<evidence type="ECO:0000256" key="6">
    <source>
        <dbReference type="ARBA" id="ARBA00022630"/>
    </source>
</evidence>
<comment type="similarity">
    <text evidence="3 11">Belongs to the dihydroorotate dehydrogenase family. Type 1 subfamily.</text>
</comment>
<keyword evidence="8 11" id="KW-0665">Pyrimidine biosynthesis</keyword>
<dbReference type="OrthoDB" id="9802377at2"/>
<dbReference type="GO" id="GO:0006207">
    <property type="term" value="P:'de novo' pyrimidine nucleobase biosynthetic process"/>
    <property type="evidence" value="ECO:0007669"/>
    <property type="project" value="InterPro"/>
</dbReference>
<comment type="subcellular location">
    <subcellularLocation>
        <location evidence="1 11">Cytoplasm</location>
    </subcellularLocation>
</comment>
<feature type="binding site" evidence="11">
    <location>
        <begin position="253"/>
        <end position="254"/>
    </location>
    <ligand>
        <name>FMN</name>
        <dbReference type="ChEBI" id="CHEBI:58210"/>
    </ligand>
</feature>
<dbReference type="GO" id="GO:0004152">
    <property type="term" value="F:dihydroorotate dehydrogenase activity"/>
    <property type="evidence" value="ECO:0007669"/>
    <property type="project" value="UniProtKB-UniRule"/>
</dbReference>
<feature type="binding site" evidence="11">
    <location>
        <begin position="79"/>
        <end position="83"/>
    </location>
    <ligand>
        <name>substrate</name>
    </ligand>
</feature>
<feature type="binding site" evidence="11">
    <location>
        <position position="55"/>
    </location>
    <ligand>
        <name>substrate</name>
    </ligand>
</feature>
<dbReference type="PIRSF" id="PIRSF000164">
    <property type="entry name" value="DHO_oxidase"/>
    <property type="match status" value="1"/>
</dbReference>
<dbReference type="AlphaFoldDB" id="A0A1H0NAY7"/>
<comment type="catalytic activity">
    <reaction evidence="11">
        <text>(S)-dihydroorotate + A = orotate + AH2</text>
        <dbReference type="Rhea" id="RHEA:18073"/>
        <dbReference type="ChEBI" id="CHEBI:13193"/>
        <dbReference type="ChEBI" id="CHEBI:17499"/>
        <dbReference type="ChEBI" id="CHEBI:30839"/>
        <dbReference type="ChEBI" id="CHEBI:30864"/>
    </reaction>
</comment>
<dbReference type="PANTHER" id="PTHR48109:SF1">
    <property type="entry name" value="DIHYDROOROTATE DEHYDROGENASE (FUMARATE)"/>
    <property type="match status" value="1"/>
</dbReference>
<dbReference type="PROSITE" id="PS00911">
    <property type="entry name" value="DHODEHASE_1"/>
    <property type="match status" value="1"/>
</dbReference>
<accession>A0A1H0NAY7</accession>
<protein>
    <recommendedName>
        <fullName evidence="11">Dihydroorotate dehydrogenase</fullName>
        <shortName evidence="11">DHOD</shortName>
        <shortName evidence="11">DHODase</shortName>
        <shortName evidence="11">DHOdehase</shortName>
        <ecNumber evidence="11">1.3.-.-</ecNumber>
    </recommendedName>
</protein>
<dbReference type="EC" id="1.3.-.-" evidence="11"/>
<evidence type="ECO:0000259" key="12">
    <source>
        <dbReference type="Pfam" id="PF01180"/>
    </source>
</evidence>
<comment type="pathway">
    <text evidence="2 11">Pyrimidine metabolism; UMP biosynthesis via de novo pathway.</text>
</comment>
<evidence type="ECO:0000256" key="8">
    <source>
        <dbReference type="ARBA" id="ARBA00022975"/>
    </source>
</evidence>
<feature type="domain" description="Dihydroorotate dehydrogenase catalytic" evidence="12">
    <location>
        <begin position="14"/>
        <end position="294"/>
    </location>
</feature>
<comment type="function">
    <text evidence="11">Catalyzes the conversion of dihydroorotate to orotate.</text>
</comment>
<feature type="binding site" evidence="11">
    <location>
        <position position="31"/>
    </location>
    <ligand>
        <name>FMN</name>
        <dbReference type="ChEBI" id="CHEBI:58210"/>
    </ligand>
</feature>
<sequence>MEYLAPKDEQGPDLSVNIGSLELKNPVMTASGTFGYAREFADLMDLGRLGAVIVKGISLHPREGNPPPRIAETSCGMLNAIGLQNVGVDRFISEKMGYLAKLGVPVIVNILGDSLGEYEEICARLNGVPGVAGIEVNISCPNVKKGGVAFGTDPLMAASVTKAVKNRADVPVMVKLSPNVTDIVAIARAVEDGGADSVSLINTLIGMAIDLKTRKPALANIIGGLSGPAIKPVALRMCYQVARAVSVPVIGIGGIETATDALEFMLAGASAVQVGTANFVNPRASEDIIDGLIEYATTEKLVSIRSIIGGLITE</sequence>
<keyword evidence="9 11" id="KW-0560">Oxidoreductase</keyword>
<reference evidence="13 14" key="1">
    <citation type="submission" date="2016-10" db="EMBL/GenBank/DDBJ databases">
        <authorList>
            <person name="de Groot N.N."/>
        </authorList>
    </citation>
    <scope>NUCLEOTIDE SEQUENCE [LARGE SCALE GENOMIC DNA]</scope>
    <source>
        <strain evidence="13 14">DSM 12130</strain>
    </source>
</reference>
<evidence type="ECO:0000256" key="10">
    <source>
        <dbReference type="ARBA" id="ARBA00023027"/>
    </source>
</evidence>
<proteinExistence type="inferred from homology"/>
<evidence type="ECO:0000313" key="13">
    <source>
        <dbReference type="EMBL" id="SDO89867.1"/>
    </source>
</evidence>
<dbReference type="InterPro" id="IPR050074">
    <property type="entry name" value="DHO_dehydrogenase"/>
</dbReference>
<gene>
    <name evidence="11" type="primary">pyrD</name>
    <name evidence="13" type="ORF">SAMN05660330_01328</name>
</gene>
<evidence type="ECO:0000256" key="3">
    <source>
        <dbReference type="ARBA" id="ARBA00008008"/>
    </source>
</evidence>
<feature type="binding site" evidence="11">
    <location>
        <position position="175"/>
    </location>
    <ligand>
        <name>FMN</name>
        <dbReference type="ChEBI" id="CHEBI:58210"/>
    </ligand>
</feature>
<feature type="active site" description="Nucleophile" evidence="11">
    <location>
        <position position="140"/>
    </location>
</feature>
<feature type="binding site" evidence="11">
    <location>
        <position position="137"/>
    </location>
    <ligand>
        <name>substrate</name>
    </ligand>
</feature>
<comment type="subunit">
    <text evidence="4">Heterotetramer of 2 PyrK and 2 PyrD type B subunits.</text>
</comment>
<dbReference type="PANTHER" id="PTHR48109">
    <property type="entry name" value="DIHYDROOROTATE DEHYDROGENASE (QUINONE), MITOCHONDRIAL-RELATED"/>
    <property type="match status" value="1"/>
</dbReference>
<dbReference type="InterPro" id="IPR013785">
    <property type="entry name" value="Aldolase_TIM"/>
</dbReference>
<dbReference type="Proteomes" id="UP000199073">
    <property type="component" value="Unassembled WGS sequence"/>
</dbReference>
<dbReference type="CDD" id="cd04740">
    <property type="entry name" value="DHOD_1B_like"/>
    <property type="match status" value="1"/>
</dbReference>
<feature type="binding site" evidence="11">
    <location>
        <begin position="275"/>
        <end position="276"/>
    </location>
    <ligand>
        <name>FMN</name>
        <dbReference type="ChEBI" id="CHEBI:58210"/>
    </ligand>
</feature>
<dbReference type="InterPro" id="IPR024920">
    <property type="entry name" value="Dihydroorotate_DH_1"/>
</dbReference>
<comment type="cofactor">
    <cofactor evidence="11">
        <name>FMN</name>
        <dbReference type="ChEBI" id="CHEBI:58210"/>
    </cofactor>
    <text evidence="11">Binds 1 FMN per subunit.</text>
</comment>
<dbReference type="RefSeq" id="WP_092221036.1">
    <property type="nucleotide sequence ID" value="NZ_FNJI01000007.1"/>
</dbReference>
<dbReference type="NCBIfam" id="NF005574">
    <property type="entry name" value="PRK07259.1"/>
    <property type="match status" value="1"/>
</dbReference>
<dbReference type="InterPro" id="IPR033888">
    <property type="entry name" value="DHOD_1B"/>
</dbReference>
<evidence type="ECO:0000313" key="14">
    <source>
        <dbReference type="Proteomes" id="UP000199073"/>
    </source>
</evidence>
<dbReference type="PROSITE" id="PS00912">
    <property type="entry name" value="DHODEHASE_2"/>
    <property type="match status" value="1"/>
</dbReference>
<feature type="binding site" evidence="11">
    <location>
        <begin position="55"/>
        <end position="56"/>
    </location>
    <ligand>
        <name>FMN</name>
        <dbReference type="ChEBI" id="CHEBI:58210"/>
    </ligand>
</feature>
<evidence type="ECO:0000256" key="1">
    <source>
        <dbReference type="ARBA" id="ARBA00004496"/>
    </source>
</evidence>
<feature type="binding site" evidence="11">
    <location>
        <position position="227"/>
    </location>
    <ligand>
        <name>FMN</name>
        <dbReference type="ChEBI" id="CHEBI:58210"/>
    </ligand>
</feature>
<dbReference type="InterPro" id="IPR005720">
    <property type="entry name" value="Dihydroorotate_DH_cat"/>
</dbReference>
<dbReference type="NCBIfam" id="TIGR01037">
    <property type="entry name" value="pyrD_sub1_fam"/>
    <property type="match status" value="1"/>
</dbReference>
<name>A0A1H0NAY7_9BACT</name>
<keyword evidence="7 11" id="KW-0288">FMN</keyword>
<evidence type="ECO:0000256" key="9">
    <source>
        <dbReference type="ARBA" id="ARBA00023002"/>
    </source>
</evidence>
<evidence type="ECO:0000256" key="5">
    <source>
        <dbReference type="ARBA" id="ARBA00022490"/>
    </source>
</evidence>
<dbReference type="FunFam" id="3.20.20.70:FF:000027">
    <property type="entry name" value="Dihydropyrimidine dehydrogenase [NADP(+)]"/>
    <property type="match status" value="1"/>
</dbReference>
<dbReference type="GO" id="GO:0005737">
    <property type="term" value="C:cytoplasm"/>
    <property type="evidence" value="ECO:0007669"/>
    <property type="project" value="UniProtKB-SubCell"/>
</dbReference>
<dbReference type="SUPFAM" id="SSF51395">
    <property type="entry name" value="FMN-linked oxidoreductases"/>
    <property type="match status" value="1"/>
</dbReference>
<dbReference type="Gene3D" id="3.20.20.70">
    <property type="entry name" value="Aldolase class I"/>
    <property type="match status" value="1"/>
</dbReference>
<keyword evidence="10" id="KW-0520">NAD</keyword>
<keyword evidence="14" id="KW-1185">Reference proteome</keyword>
<feature type="binding site" evidence="11">
    <location>
        <position position="137"/>
    </location>
    <ligand>
        <name>FMN</name>
        <dbReference type="ChEBI" id="CHEBI:58210"/>
    </ligand>
</feature>
<feature type="binding site" evidence="11">
    <location>
        <begin position="202"/>
        <end position="203"/>
    </location>
    <ligand>
        <name>substrate</name>
    </ligand>
</feature>
<feature type="binding site" evidence="11">
    <location>
        <position position="109"/>
    </location>
    <ligand>
        <name>FMN</name>
        <dbReference type="ChEBI" id="CHEBI:58210"/>
    </ligand>
</feature>
<dbReference type="HAMAP" id="MF_00224">
    <property type="entry name" value="DHO_dh_type1"/>
    <property type="match status" value="1"/>
</dbReference>
<evidence type="ECO:0000256" key="4">
    <source>
        <dbReference type="ARBA" id="ARBA00011669"/>
    </source>
</evidence>
<dbReference type="EMBL" id="FNJI01000007">
    <property type="protein sequence ID" value="SDO89867.1"/>
    <property type="molecule type" value="Genomic_DNA"/>
</dbReference>
<feature type="binding site" evidence="11">
    <location>
        <position position="201"/>
    </location>
    <ligand>
        <name>FMN</name>
        <dbReference type="ChEBI" id="CHEBI:58210"/>
    </ligand>
</feature>
<keyword evidence="5 11" id="KW-0963">Cytoplasm</keyword>
<dbReference type="InterPro" id="IPR049622">
    <property type="entry name" value="Dihydroorotate_DH_I"/>
</dbReference>
<dbReference type="UniPathway" id="UPA00070"/>
<dbReference type="Pfam" id="PF01180">
    <property type="entry name" value="DHO_dh"/>
    <property type="match status" value="1"/>
</dbReference>
<dbReference type="STRING" id="91360.SAMN05660330_01328"/>
<evidence type="ECO:0000256" key="11">
    <source>
        <dbReference type="HAMAP-Rule" id="MF_00224"/>
    </source>
</evidence>
<evidence type="ECO:0000256" key="7">
    <source>
        <dbReference type="ARBA" id="ARBA00022643"/>
    </source>
</evidence>
<dbReference type="InterPro" id="IPR001295">
    <property type="entry name" value="Dihydroorotate_DH_CS"/>
</dbReference>
<dbReference type="InterPro" id="IPR012135">
    <property type="entry name" value="Dihydroorotate_DH_1_2"/>
</dbReference>
<dbReference type="GO" id="GO:0044205">
    <property type="term" value="P:'de novo' UMP biosynthetic process"/>
    <property type="evidence" value="ECO:0007669"/>
    <property type="project" value="UniProtKB-UniRule"/>
</dbReference>
<keyword evidence="6 11" id="KW-0285">Flavoprotein</keyword>
<evidence type="ECO:0000256" key="2">
    <source>
        <dbReference type="ARBA" id="ARBA00004725"/>
    </source>
</evidence>
<organism evidence="13 14">
    <name type="scientific">Desulforhopalus singaporensis</name>
    <dbReference type="NCBI Taxonomy" id="91360"/>
    <lineage>
        <taxon>Bacteria</taxon>
        <taxon>Pseudomonadati</taxon>
        <taxon>Thermodesulfobacteriota</taxon>
        <taxon>Desulfobulbia</taxon>
        <taxon>Desulfobulbales</taxon>
        <taxon>Desulfocapsaceae</taxon>
        <taxon>Desulforhopalus</taxon>
    </lineage>
</organism>